<keyword evidence="2" id="KW-1185">Reference proteome</keyword>
<gene>
    <name evidence="1" type="ORF">DSO57_1014160</name>
</gene>
<evidence type="ECO:0000313" key="1">
    <source>
        <dbReference type="EMBL" id="KAJ9077698.1"/>
    </source>
</evidence>
<comment type="caution">
    <text evidence="1">The sequence shown here is derived from an EMBL/GenBank/DDBJ whole genome shotgun (WGS) entry which is preliminary data.</text>
</comment>
<name>A0ACC2TSP5_9FUNG</name>
<protein>
    <submittedName>
        <fullName evidence="1">Uncharacterized protein</fullName>
    </submittedName>
</protein>
<dbReference type="Proteomes" id="UP001165960">
    <property type="component" value="Unassembled WGS sequence"/>
</dbReference>
<dbReference type="EMBL" id="QTSX02002183">
    <property type="protein sequence ID" value="KAJ9077698.1"/>
    <property type="molecule type" value="Genomic_DNA"/>
</dbReference>
<proteinExistence type="predicted"/>
<organism evidence="1 2">
    <name type="scientific">Entomophthora muscae</name>
    <dbReference type="NCBI Taxonomy" id="34485"/>
    <lineage>
        <taxon>Eukaryota</taxon>
        <taxon>Fungi</taxon>
        <taxon>Fungi incertae sedis</taxon>
        <taxon>Zoopagomycota</taxon>
        <taxon>Entomophthoromycotina</taxon>
        <taxon>Entomophthoromycetes</taxon>
        <taxon>Entomophthorales</taxon>
        <taxon>Entomophthoraceae</taxon>
        <taxon>Entomophthora</taxon>
    </lineage>
</organism>
<evidence type="ECO:0000313" key="2">
    <source>
        <dbReference type="Proteomes" id="UP001165960"/>
    </source>
</evidence>
<reference evidence="1" key="1">
    <citation type="submission" date="2022-04" db="EMBL/GenBank/DDBJ databases">
        <title>Genome of the entomopathogenic fungus Entomophthora muscae.</title>
        <authorList>
            <person name="Elya C."/>
            <person name="Lovett B.R."/>
            <person name="Lee E."/>
            <person name="Macias A.M."/>
            <person name="Hajek A.E."/>
            <person name="De Bivort B.L."/>
            <person name="Kasson M.T."/>
            <person name="De Fine Licht H.H."/>
            <person name="Stajich J.E."/>
        </authorList>
    </citation>
    <scope>NUCLEOTIDE SEQUENCE</scope>
    <source>
        <strain evidence="1">Berkeley</strain>
    </source>
</reference>
<accession>A0ACC2TSP5</accession>
<sequence>MASVSGWIRKFKASKDLRRTLKQLFLMDDIKGGVYVGQDQLGNKYYEDKDEMFARNRHVEYASFEPNSTQVPPQWRQWLHQTYQAPPADKADQIKLYKWSNVHHTVNPTGSNRAYKPYSTTIPKTHSWVPTVKARV</sequence>